<feature type="compositionally biased region" description="Polar residues" evidence="1">
    <location>
        <begin position="74"/>
        <end position="85"/>
    </location>
</feature>
<evidence type="ECO:0000256" key="1">
    <source>
        <dbReference type="SAM" id="MobiDB-lite"/>
    </source>
</evidence>
<evidence type="ECO:0000313" key="2">
    <source>
        <dbReference type="EMBL" id="PAV93671.1"/>
    </source>
</evidence>
<comment type="caution">
    <text evidence="2">The sequence shown here is derived from an EMBL/GenBank/DDBJ whole genome shotgun (WGS) entry which is preliminary data.</text>
</comment>
<evidence type="ECO:0000313" key="3">
    <source>
        <dbReference type="Proteomes" id="UP000218231"/>
    </source>
</evidence>
<gene>
    <name evidence="2" type="ORF">WR25_13711</name>
</gene>
<feature type="compositionally biased region" description="Acidic residues" evidence="1">
    <location>
        <begin position="43"/>
        <end position="52"/>
    </location>
</feature>
<accession>A0A2A2M575</accession>
<feature type="region of interest" description="Disordered" evidence="1">
    <location>
        <begin position="26"/>
        <end position="85"/>
    </location>
</feature>
<sequence>MLLGMLRLTRSDSCDSVEIIADSAAAVKEADAEKSAEAKEGDKDEDGEDESGQEQKEEEQANVSVSGRVKKSGKATNNSYSKCFI</sequence>
<organism evidence="2 3">
    <name type="scientific">Diploscapter pachys</name>
    <dbReference type="NCBI Taxonomy" id="2018661"/>
    <lineage>
        <taxon>Eukaryota</taxon>
        <taxon>Metazoa</taxon>
        <taxon>Ecdysozoa</taxon>
        <taxon>Nematoda</taxon>
        <taxon>Chromadorea</taxon>
        <taxon>Rhabditida</taxon>
        <taxon>Rhabditina</taxon>
        <taxon>Rhabditomorpha</taxon>
        <taxon>Rhabditoidea</taxon>
        <taxon>Rhabditidae</taxon>
        <taxon>Diploscapter</taxon>
    </lineage>
</organism>
<name>A0A2A2M575_9BILA</name>
<protein>
    <submittedName>
        <fullName evidence="2">Uncharacterized protein</fullName>
    </submittedName>
</protein>
<dbReference type="Proteomes" id="UP000218231">
    <property type="component" value="Unassembled WGS sequence"/>
</dbReference>
<reference evidence="2 3" key="1">
    <citation type="journal article" date="2017" name="Curr. Biol.">
        <title>Genome architecture and evolution of a unichromosomal asexual nematode.</title>
        <authorList>
            <person name="Fradin H."/>
            <person name="Zegar C."/>
            <person name="Gutwein M."/>
            <person name="Lucas J."/>
            <person name="Kovtun M."/>
            <person name="Corcoran D."/>
            <person name="Baugh L.R."/>
            <person name="Kiontke K."/>
            <person name="Gunsalus K."/>
            <person name="Fitch D.H."/>
            <person name="Piano F."/>
        </authorList>
    </citation>
    <scope>NUCLEOTIDE SEQUENCE [LARGE SCALE GENOMIC DNA]</scope>
    <source>
        <strain evidence="2">PF1309</strain>
    </source>
</reference>
<keyword evidence="3" id="KW-1185">Reference proteome</keyword>
<feature type="compositionally biased region" description="Basic and acidic residues" evidence="1">
    <location>
        <begin position="28"/>
        <end position="42"/>
    </location>
</feature>
<dbReference type="AlphaFoldDB" id="A0A2A2M575"/>
<proteinExistence type="predicted"/>
<dbReference type="EMBL" id="LIAE01004776">
    <property type="protein sequence ID" value="PAV93671.1"/>
    <property type="molecule type" value="Genomic_DNA"/>
</dbReference>